<protein>
    <submittedName>
        <fullName evidence="1">Uncharacterized protein</fullName>
    </submittedName>
</protein>
<reference evidence="1" key="1">
    <citation type="submission" date="2012-12" db="EMBL/GenBank/DDBJ databases">
        <title>Identification and characterization of a phenylalanine ammonia-lyase gene family in Isatis indigotica Fort.</title>
        <authorList>
            <person name="Liu Q."/>
            <person name="Chen J."/>
            <person name="Zhou X."/>
            <person name="Di P."/>
            <person name="Xiao Y."/>
            <person name="Xuan H."/>
            <person name="Zhang L."/>
            <person name="Chen W."/>
        </authorList>
    </citation>
    <scope>NUCLEOTIDE SEQUENCE</scope>
    <source>
        <tissue evidence="1">Salivary gland</tissue>
    </source>
</reference>
<organism evidence="1">
    <name type="scientific">Ixodes ricinus</name>
    <name type="common">Common tick</name>
    <name type="synonym">Acarus ricinus</name>
    <dbReference type="NCBI Taxonomy" id="34613"/>
    <lineage>
        <taxon>Eukaryota</taxon>
        <taxon>Metazoa</taxon>
        <taxon>Ecdysozoa</taxon>
        <taxon>Arthropoda</taxon>
        <taxon>Chelicerata</taxon>
        <taxon>Arachnida</taxon>
        <taxon>Acari</taxon>
        <taxon>Parasitiformes</taxon>
        <taxon>Ixodida</taxon>
        <taxon>Ixodoidea</taxon>
        <taxon>Ixodidae</taxon>
        <taxon>Ixodinae</taxon>
        <taxon>Ixodes</taxon>
    </lineage>
</organism>
<evidence type="ECO:0000313" key="1">
    <source>
        <dbReference type="EMBL" id="JAA69692.1"/>
    </source>
</evidence>
<name>A0A0K8REW1_IXORI</name>
<sequence length="75" mass="8663">MGTVNCTLRNGFFIRRSRADSSRHKLPRVRPSLTQLDKLPRNGGKTHFQPSPLHNFAESFRFYCQSCKLLRKSGI</sequence>
<dbReference type="EMBL" id="GADI01004116">
    <property type="protein sequence ID" value="JAA69692.1"/>
    <property type="molecule type" value="mRNA"/>
</dbReference>
<proteinExistence type="evidence at transcript level"/>
<dbReference type="AlphaFoldDB" id="A0A0K8REW1"/>
<accession>A0A0K8REW1</accession>